<protein>
    <submittedName>
        <fullName evidence="1">Uncharacterized protein</fullName>
    </submittedName>
</protein>
<evidence type="ECO:0000313" key="2">
    <source>
        <dbReference type="Proteomes" id="UP000606653"/>
    </source>
</evidence>
<name>A0ABQ2KXL2_9BACL</name>
<comment type="caution">
    <text evidence="1">The sequence shown here is derived from an EMBL/GenBank/DDBJ whole genome shotgun (WGS) entry which is preliminary data.</text>
</comment>
<sequence>MIFRPFLAKLFQKVRKRVNLLFVSILFGIAVYYSSASLYKKRLPADIYSKKGTGETA</sequence>
<reference evidence="2" key="1">
    <citation type="journal article" date="2019" name="Int. J. Syst. Evol. Microbiol.">
        <title>The Global Catalogue of Microorganisms (GCM) 10K type strain sequencing project: providing services to taxonomists for standard genome sequencing and annotation.</title>
        <authorList>
            <consortium name="The Broad Institute Genomics Platform"/>
            <consortium name="The Broad Institute Genome Sequencing Center for Infectious Disease"/>
            <person name="Wu L."/>
            <person name="Ma J."/>
        </authorList>
    </citation>
    <scope>NUCLEOTIDE SEQUENCE [LARGE SCALE GENOMIC DNA]</scope>
    <source>
        <strain evidence="2">CGMCC 1.6964</strain>
    </source>
</reference>
<evidence type="ECO:0000313" key="1">
    <source>
        <dbReference type="EMBL" id="GGN93646.1"/>
    </source>
</evidence>
<gene>
    <name evidence="1" type="ORF">GCM10010969_07630</name>
</gene>
<organism evidence="1 2">
    <name type="scientific">Saccharibacillus kuerlensis</name>
    <dbReference type="NCBI Taxonomy" id="459527"/>
    <lineage>
        <taxon>Bacteria</taxon>
        <taxon>Bacillati</taxon>
        <taxon>Bacillota</taxon>
        <taxon>Bacilli</taxon>
        <taxon>Bacillales</taxon>
        <taxon>Paenibacillaceae</taxon>
        <taxon>Saccharibacillus</taxon>
    </lineage>
</organism>
<dbReference type="EMBL" id="BMLN01000002">
    <property type="protein sequence ID" value="GGN93646.1"/>
    <property type="molecule type" value="Genomic_DNA"/>
</dbReference>
<accession>A0ABQ2KXL2</accession>
<dbReference type="Proteomes" id="UP000606653">
    <property type="component" value="Unassembled WGS sequence"/>
</dbReference>
<keyword evidence="2" id="KW-1185">Reference proteome</keyword>
<proteinExistence type="predicted"/>